<comment type="caution">
    <text evidence="2">The sequence shown here is derived from an EMBL/GenBank/DDBJ whole genome shotgun (WGS) entry which is preliminary data.</text>
</comment>
<dbReference type="InterPro" id="IPR011041">
    <property type="entry name" value="Quinoprot_gluc/sorb_DH_b-prop"/>
</dbReference>
<dbReference type="Proteomes" id="UP001519289">
    <property type="component" value="Unassembled WGS sequence"/>
</dbReference>
<dbReference type="EMBL" id="JAGGLG010000044">
    <property type="protein sequence ID" value="MBP2020021.1"/>
    <property type="molecule type" value="Genomic_DNA"/>
</dbReference>
<name>A0ABS4JWY8_9FIRM</name>
<feature type="domain" description="Glucose/Sorbosone dehydrogenase" evidence="1">
    <location>
        <begin position="51"/>
        <end position="384"/>
    </location>
</feature>
<gene>
    <name evidence="2" type="ORF">J2Z79_003475</name>
</gene>
<evidence type="ECO:0000313" key="3">
    <source>
        <dbReference type="Proteomes" id="UP001519289"/>
    </source>
</evidence>
<evidence type="ECO:0000313" key="2">
    <source>
        <dbReference type="EMBL" id="MBP2020021.1"/>
    </source>
</evidence>
<proteinExistence type="predicted"/>
<evidence type="ECO:0000259" key="1">
    <source>
        <dbReference type="Pfam" id="PF07995"/>
    </source>
</evidence>
<dbReference type="PANTHER" id="PTHR19328">
    <property type="entry name" value="HEDGEHOG-INTERACTING PROTEIN"/>
    <property type="match status" value="1"/>
</dbReference>
<protein>
    <submittedName>
        <fullName evidence="2">Glucose/arabinose dehydrogenase</fullName>
    </submittedName>
</protein>
<accession>A0ABS4JWY8</accession>
<reference evidence="2 3" key="1">
    <citation type="submission" date="2021-03" db="EMBL/GenBank/DDBJ databases">
        <title>Genomic Encyclopedia of Type Strains, Phase IV (KMG-IV): sequencing the most valuable type-strain genomes for metagenomic binning, comparative biology and taxonomic classification.</title>
        <authorList>
            <person name="Goeker M."/>
        </authorList>
    </citation>
    <scope>NUCLEOTIDE SEQUENCE [LARGE SCALE GENOMIC DNA]</scope>
    <source>
        <strain evidence="2 3">DSM 27138</strain>
    </source>
</reference>
<dbReference type="SUPFAM" id="SSF50952">
    <property type="entry name" value="Soluble quinoprotein glucose dehydrogenase"/>
    <property type="match status" value="1"/>
</dbReference>
<keyword evidence="3" id="KW-1185">Reference proteome</keyword>
<dbReference type="InterPro" id="IPR011042">
    <property type="entry name" value="6-blade_b-propeller_TolB-like"/>
</dbReference>
<dbReference type="RefSeq" id="WP_209468123.1">
    <property type="nucleotide sequence ID" value="NZ_JAGGLG010000044.1"/>
</dbReference>
<dbReference type="Gene3D" id="2.120.10.30">
    <property type="entry name" value="TolB, C-terminal domain"/>
    <property type="match status" value="1"/>
</dbReference>
<organism evidence="2 3">
    <name type="scientific">Symbiobacterium terraclitae</name>
    <dbReference type="NCBI Taxonomy" id="557451"/>
    <lineage>
        <taxon>Bacteria</taxon>
        <taxon>Bacillati</taxon>
        <taxon>Bacillota</taxon>
        <taxon>Clostridia</taxon>
        <taxon>Eubacteriales</taxon>
        <taxon>Symbiobacteriaceae</taxon>
        <taxon>Symbiobacterium</taxon>
    </lineage>
</organism>
<sequence>MEAVSTGAFDVGALVRTVVALLLTVLMGCSPAQAPGPVAVAIALEPVVDGLENPLYVTHAGDGSGRLYVLEQPGRVRVVEGGRLLEAPFLDLTDRVLSRGNEQGLLGLAFAPDFAGSGTFYVHYTGRPDGRTVLARYRLKGGDPYRGDPDSEEVLLTVEQPYANHNGGALLFGPDGCLYLALGDGGSAGDPENRAQNLESLLGKILRLDVSQPGPYRVPPDNPFVGREGRDEIWAYGLRNPWRISFDRATGDLYIADVGQNAIEEVNFQPADSRGGENYGWRVYEGSRRYAQGEAPGAVLPVAEYTHAEGGCSVTGGYVYRGKAIPGLVGTYLYGDYCTGHIWGLTRANGEWRTARLLDSNANITSFGEDEEGEVYVVDRRGTIYRIVPAG</sequence>
<dbReference type="Pfam" id="PF07995">
    <property type="entry name" value="GSDH"/>
    <property type="match status" value="1"/>
</dbReference>
<dbReference type="PANTHER" id="PTHR19328:SF75">
    <property type="entry name" value="ALDOSE SUGAR DEHYDROGENASE YLII"/>
    <property type="match status" value="1"/>
</dbReference>
<dbReference type="InterPro" id="IPR012938">
    <property type="entry name" value="Glc/Sorbosone_DH"/>
</dbReference>